<reference evidence="2" key="1">
    <citation type="journal article" date="2014" name="Nat. Commun.">
        <title>The emerging biofuel crop Camelina sativa retains a highly undifferentiated hexaploid genome structure.</title>
        <authorList>
            <person name="Kagale S."/>
            <person name="Koh C."/>
            <person name="Nixon J."/>
            <person name="Bollina V."/>
            <person name="Clarke W.E."/>
            <person name="Tuteja R."/>
            <person name="Spillane C."/>
            <person name="Robinson S.J."/>
            <person name="Links M.G."/>
            <person name="Clarke C."/>
            <person name="Higgins E.E."/>
            <person name="Huebert T."/>
            <person name="Sharpe A.G."/>
            <person name="Parkin I.A."/>
        </authorList>
    </citation>
    <scope>NUCLEOTIDE SEQUENCE [LARGE SCALE GENOMIC DNA]</scope>
    <source>
        <strain evidence="2">cv. DH55</strain>
    </source>
</reference>
<dbReference type="GeneID" id="104791302"/>
<name>A0ABM0ZGL4_CAMSA</name>
<keyword evidence="2" id="KW-1185">Reference proteome</keyword>
<dbReference type="Pfam" id="PF01936">
    <property type="entry name" value="NYN"/>
    <property type="match status" value="1"/>
</dbReference>
<sequence length="182" mass="20449">MYQQPSKTYQAATTTVFWDIDDRPKPDDIQFDDIPAHFRQTLGNLMRLRGTISINAYGDAQRIMGGRKRPNGINFNQVRSGDKDGRLQKILVDSLFWVIDHPEPSNLVLIVGTISEDSDFVKALSSLRGKDCHVFSQKAEKQGVLLSPNAWTNVNVLGRDGYMANNFLVCGGVLIYHGFLDF</sequence>
<dbReference type="InterPro" id="IPR024768">
    <property type="entry name" value="Marf1"/>
</dbReference>
<dbReference type="PANTHER" id="PTHR14379">
    <property type="entry name" value="LIMKAIN B LKAP"/>
    <property type="match status" value="1"/>
</dbReference>
<dbReference type="InterPro" id="IPR021139">
    <property type="entry name" value="NYN"/>
</dbReference>
<protein>
    <submittedName>
        <fullName evidence="3">Uncharacterized protein LOC104791302</fullName>
    </submittedName>
</protein>
<dbReference type="CDD" id="cd10910">
    <property type="entry name" value="PIN_limkain_b1_N_like"/>
    <property type="match status" value="1"/>
</dbReference>
<reference evidence="3" key="2">
    <citation type="submission" date="2025-08" db="UniProtKB">
        <authorList>
            <consortium name="RefSeq"/>
        </authorList>
    </citation>
    <scope>IDENTIFICATION</scope>
    <source>
        <tissue evidence="3">Leaf</tissue>
    </source>
</reference>
<dbReference type="RefSeq" id="XP_010515453.1">
    <property type="nucleotide sequence ID" value="XM_010517151.1"/>
</dbReference>
<gene>
    <name evidence="3" type="primary">LOC104791302</name>
</gene>
<evidence type="ECO:0000259" key="1">
    <source>
        <dbReference type="Pfam" id="PF01936"/>
    </source>
</evidence>
<feature type="domain" description="NYN" evidence="1">
    <location>
        <begin position="14"/>
        <end position="136"/>
    </location>
</feature>
<accession>A0ABM0ZGL4</accession>
<evidence type="ECO:0000313" key="2">
    <source>
        <dbReference type="Proteomes" id="UP000694864"/>
    </source>
</evidence>
<dbReference type="Proteomes" id="UP000694864">
    <property type="component" value="Chromosome 6"/>
</dbReference>
<evidence type="ECO:0000313" key="3">
    <source>
        <dbReference type="RefSeq" id="XP_010515453.1"/>
    </source>
</evidence>
<dbReference type="PANTHER" id="PTHR14379:SF3">
    <property type="entry name" value="MEIOSIS REGULATOR AND MRNA STABILITY FACTOR 1"/>
    <property type="match status" value="1"/>
</dbReference>
<proteinExistence type="predicted"/>
<organism evidence="2 3">
    <name type="scientific">Camelina sativa</name>
    <name type="common">False flax</name>
    <name type="synonym">Myagrum sativum</name>
    <dbReference type="NCBI Taxonomy" id="90675"/>
    <lineage>
        <taxon>Eukaryota</taxon>
        <taxon>Viridiplantae</taxon>
        <taxon>Streptophyta</taxon>
        <taxon>Embryophyta</taxon>
        <taxon>Tracheophyta</taxon>
        <taxon>Spermatophyta</taxon>
        <taxon>Magnoliopsida</taxon>
        <taxon>eudicotyledons</taxon>
        <taxon>Gunneridae</taxon>
        <taxon>Pentapetalae</taxon>
        <taxon>rosids</taxon>
        <taxon>malvids</taxon>
        <taxon>Brassicales</taxon>
        <taxon>Brassicaceae</taxon>
        <taxon>Camelineae</taxon>
        <taxon>Camelina</taxon>
    </lineage>
</organism>